<dbReference type="SUPFAM" id="SSF88713">
    <property type="entry name" value="Glycoside hydrolase/deacetylase"/>
    <property type="match status" value="1"/>
</dbReference>
<dbReference type="RefSeq" id="WP_277537538.1">
    <property type="nucleotide sequence ID" value="NZ_JAPDIA010000008.1"/>
</dbReference>
<accession>A0A9X4QWC7</accession>
<evidence type="ECO:0000313" key="2">
    <source>
        <dbReference type="EMBL" id="MDG0813539.1"/>
    </source>
</evidence>
<dbReference type="AlphaFoldDB" id="A0A9X4QWC7"/>
<evidence type="ECO:0000256" key="1">
    <source>
        <dbReference type="SAM" id="MobiDB-lite"/>
    </source>
</evidence>
<dbReference type="GO" id="GO:0005975">
    <property type="term" value="P:carbohydrate metabolic process"/>
    <property type="evidence" value="ECO:0007669"/>
    <property type="project" value="InterPro"/>
</dbReference>
<feature type="region of interest" description="Disordered" evidence="1">
    <location>
        <begin position="568"/>
        <end position="591"/>
    </location>
</feature>
<protein>
    <submittedName>
        <fullName evidence="2">Uncharacterized protein</fullName>
    </submittedName>
</protein>
<sequence length="591" mass="65711">MVYRLARLGVLFEQTTAARRWANGIQVFEGYVRELLEQRSIPYSWLERVEEAVSGQYDLVLAVLVDDMPRRTQEALLDYMDRGGIVVSYGSLNSLARDLGFRPVRHAQTGYAFVDGGEPAQSGLRFTQGRAWIKASGEGYRSQIEYAAAGRLEPEADSGAGELPALVSIRVGKGKLERWAVDIPNTIVRLQQGDGPVLSDGIPAADGTAEVNDGLLKADDGCVMDWDKDRLQTPNGTPYMAYPYADYWRERWLSHLVSVCAGIGLTLPFADLLPDGVEGIAAISFDSDMNDNDSAETALRILSEHQVRSSWCILEPGYRPSIYDAARKDGHEIGLHFNAMESQGGRWSREAFAEQCRWFKSAAGEQRIGFNKNHYTRFEGWDDLFLWCEQNGIQLDQSRGPSKRGNVGFLFGTAQPYRPIASLRESNRLFQVLEVGFLSQDMGLDGWGDRSAIGLFLDTVQSVRGVAHFLFHQIYLLTDPAVREGFRDVVEQAKAKGFEFWTSGQLAAWENTRRSLKWSQPGPGRLSVERAADGPGVVVYIPVPDGAQADGPVEYRYGHPCRRTVVHSEQKLGTAQPNPEEEKSDCANSLI</sequence>
<comment type="caution">
    <text evidence="2">The sequence shown here is derived from an EMBL/GenBank/DDBJ whole genome shotgun (WGS) entry which is preliminary data.</text>
</comment>
<reference evidence="2" key="1">
    <citation type="submission" date="2022-10" db="EMBL/GenBank/DDBJ databases">
        <title>Comparative genomic analysis of Cohnella hashimotonis sp. nov., isolated from the International Space Station.</title>
        <authorList>
            <person name="Simpson A."/>
            <person name="Venkateswaran K."/>
        </authorList>
    </citation>
    <scope>NUCLEOTIDE SEQUENCE</scope>
    <source>
        <strain evidence="2">DSM 28161</strain>
    </source>
</reference>
<organism evidence="2 3">
    <name type="scientific">Cohnella rhizosphaerae</name>
    <dbReference type="NCBI Taxonomy" id="1457232"/>
    <lineage>
        <taxon>Bacteria</taxon>
        <taxon>Bacillati</taxon>
        <taxon>Bacillota</taxon>
        <taxon>Bacilli</taxon>
        <taxon>Bacillales</taxon>
        <taxon>Paenibacillaceae</taxon>
        <taxon>Cohnella</taxon>
    </lineage>
</organism>
<dbReference type="Proteomes" id="UP001153404">
    <property type="component" value="Unassembled WGS sequence"/>
</dbReference>
<keyword evidence="3" id="KW-1185">Reference proteome</keyword>
<name>A0A9X4QWC7_9BACL</name>
<dbReference type="EMBL" id="JAPDIA010000008">
    <property type="protein sequence ID" value="MDG0813539.1"/>
    <property type="molecule type" value="Genomic_DNA"/>
</dbReference>
<gene>
    <name evidence="2" type="ORF">OMP40_32795</name>
</gene>
<evidence type="ECO:0000313" key="3">
    <source>
        <dbReference type="Proteomes" id="UP001153404"/>
    </source>
</evidence>
<proteinExistence type="predicted"/>
<dbReference type="InterPro" id="IPR011330">
    <property type="entry name" value="Glyco_hydro/deAcase_b/a-brl"/>
</dbReference>
<dbReference type="Gene3D" id="3.20.20.370">
    <property type="entry name" value="Glycoside hydrolase/deacetylase"/>
    <property type="match status" value="1"/>
</dbReference>